<accession>A0ABW0VLK7</accession>
<protein>
    <submittedName>
        <fullName evidence="1">Uncharacterized protein</fullName>
    </submittedName>
</protein>
<dbReference type="RefSeq" id="WP_346148229.1">
    <property type="nucleotide sequence ID" value="NZ_BAAAUA010000045.1"/>
</dbReference>
<organism evidence="1 2">
    <name type="scientific">Kitasatospora cinereorecta</name>
    <dbReference type="NCBI Taxonomy" id="285560"/>
    <lineage>
        <taxon>Bacteria</taxon>
        <taxon>Bacillati</taxon>
        <taxon>Actinomycetota</taxon>
        <taxon>Actinomycetes</taxon>
        <taxon>Kitasatosporales</taxon>
        <taxon>Streptomycetaceae</taxon>
        <taxon>Kitasatospora</taxon>
    </lineage>
</organism>
<name>A0ABW0VLK7_9ACTN</name>
<comment type="caution">
    <text evidence="1">The sequence shown here is derived from an EMBL/GenBank/DDBJ whole genome shotgun (WGS) entry which is preliminary data.</text>
</comment>
<reference evidence="2" key="1">
    <citation type="journal article" date="2019" name="Int. J. Syst. Evol. Microbiol.">
        <title>The Global Catalogue of Microorganisms (GCM) 10K type strain sequencing project: providing services to taxonomists for standard genome sequencing and annotation.</title>
        <authorList>
            <consortium name="The Broad Institute Genomics Platform"/>
            <consortium name="The Broad Institute Genome Sequencing Center for Infectious Disease"/>
            <person name="Wu L."/>
            <person name="Ma J."/>
        </authorList>
    </citation>
    <scope>NUCLEOTIDE SEQUENCE [LARGE SCALE GENOMIC DNA]</scope>
    <source>
        <strain evidence="2">CGMCC 4.1622</strain>
    </source>
</reference>
<dbReference type="Proteomes" id="UP001596066">
    <property type="component" value="Unassembled WGS sequence"/>
</dbReference>
<proteinExistence type="predicted"/>
<gene>
    <name evidence="1" type="ORF">ACFPZF_26965</name>
</gene>
<evidence type="ECO:0000313" key="2">
    <source>
        <dbReference type="Proteomes" id="UP001596066"/>
    </source>
</evidence>
<sequence length="126" mass="13108">MSVWWAGRRDALLADVADALVFFGGDPVGDPGIGELADTACALAAQYRGSGRGRAVREAGSLLEEAAAELVCADRFRGALLPVVTRRLRRAALALGQARTLLRLPAARAGEEPAGAEPAGIRAAMR</sequence>
<dbReference type="EMBL" id="JBHSOC010000059">
    <property type="protein sequence ID" value="MFC5644986.1"/>
    <property type="molecule type" value="Genomic_DNA"/>
</dbReference>
<keyword evidence="2" id="KW-1185">Reference proteome</keyword>
<evidence type="ECO:0000313" key="1">
    <source>
        <dbReference type="EMBL" id="MFC5644986.1"/>
    </source>
</evidence>